<accession>A0A4V5NUN2</accession>
<dbReference type="EMBL" id="SWDB01000004">
    <property type="protein sequence ID" value="TKB47161.1"/>
    <property type="molecule type" value="Genomic_DNA"/>
</dbReference>
<reference evidence="2 3" key="1">
    <citation type="submission" date="2019-04" db="EMBL/GenBank/DDBJ databases">
        <title>Thalassotalea guangxiensis sp. nov., isolated from sediment of the coastal wetland.</title>
        <authorList>
            <person name="Zheng S."/>
            <person name="Zhang D."/>
        </authorList>
    </citation>
    <scope>NUCLEOTIDE SEQUENCE [LARGE SCALE GENOMIC DNA]</scope>
    <source>
        <strain evidence="2 3">ZS-4</strain>
    </source>
</reference>
<dbReference type="RefSeq" id="WP_136734511.1">
    <property type="nucleotide sequence ID" value="NZ_SWDB01000004.1"/>
</dbReference>
<dbReference type="Proteomes" id="UP000307999">
    <property type="component" value="Unassembled WGS sequence"/>
</dbReference>
<feature type="region of interest" description="Disordered" evidence="1">
    <location>
        <begin position="285"/>
        <end position="309"/>
    </location>
</feature>
<feature type="compositionally biased region" description="Basic and acidic residues" evidence="1">
    <location>
        <begin position="285"/>
        <end position="297"/>
    </location>
</feature>
<evidence type="ECO:0000313" key="3">
    <source>
        <dbReference type="Proteomes" id="UP000307999"/>
    </source>
</evidence>
<keyword evidence="3" id="KW-1185">Reference proteome</keyword>
<proteinExistence type="predicted"/>
<comment type="caution">
    <text evidence="2">The sequence shown here is derived from an EMBL/GenBank/DDBJ whole genome shotgun (WGS) entry which is preliminary data.</text>
</comment>
<protein>
    <recommendedName>
        <fullName evidence="4">PI3K/PI4K catalytic domain-containing protein</fullName>
    </recommendedName>
</protein>
<name>A0A4V5NUN2_9GAMM</name>
<dbReference type="AlphaFoldDB" id="A0A4V5NUN2"/>
<gene>
    <name evidence="2" type="ORF">E8M12_02560</name>
</gene>
<sequence>MVIIGGPAESAPVVRDEAIIFELLNTGEVDLSEGVARELSKKESITQIRRIGLFKGKHRIRAAFRDKSYRSHQVAITRSKIRYNDAYYNELAAYLISRYLGLNIIPPTVSRSLKISKTGLTASEELLPGTLQLWVENSMVLFDLKKEGIPYPGSLADKNSQIKEIKAFDCIIGNVDRHEGNILVDLNKRFDSAMRQSNEVQVYLGKLWAIDHSRSFYKGPMRSSICRLSKLAEGAVSRQFIQGMRNWDINEVKELLRSSGLSDKQVQSLHLDSVEGRFQKVKNHIENEQRKSGKPDSEFYSSGRWHQVK</sequence>
<dbReference type="OrthoDB" id="9812605at2"/>
<evidence type="ECO:0000256" key="1">
    <source>
        <dbReference type="SAM" id="MobiDB-lite"/>
    </source>
</evidence>
<evidence type="ECO:0000313" key="2">
    <source>
        <dbReference type="EMBL" id="TKB47161.1"/>
    </source>
</evidence>
<organism evidence="2 3">
    <name type="scientific">Thalassotalea mangrovi</name>
    <dbReference type="NCBI Taxonomy" id="2572245"/>
    <lineage>
        <taxon>Bacteria</taxon>
        <taxon>Pseudomonadati</taxon>
        <taxon>Pseudomonadota</taxon>
        <taxon>Gammaproteobacteria</taxon>
        <taxon>Alteromonadales</taxon>
        <taxon>Colwelliaceae</taxon>
        <taxon>Thalassotalea</taxon>
    </lineage>
</organism>
<evidence type="ECO:0008006" key="4">
    <source>
        <dbReference type="Google" id="ProtNLM"/>
    </source>
</evidence>